<evidence type="ECO:0000256" key="1">
    <source>
        <dbReference type="ARBA" id="ARBA00022630"/>
    </source>
</evidence>
<evidence type="ECO:0000256" key="4">
    <source>
        <dbReference type="ARBA" id="ARBA00023033"/>
    </source>
</evidence>
<feature type="domain" description="Luciferase-like" evidence="5">
    <location>
        <begin position="17"/>
        <end position="209"/>
    </location>
</feature>
<dbReference type="PANTHER" id="PTHR42847:SF4">
    <property type="entry name" value="ALKANESULFONATE MONOOXYGENASE-RELATED"/>
    <property type="match status" value="1"/>
</dbReference>
<dbReference type="InterPro" id="IPR050172">
    <property type="entry name" value="SsuD_RutA_monooxygenase"/>
</dbReference>
<keyword evidence="7" id="KW-1185">Reference proteome</keyword>
<evidence type="ECO:0000256" key="3">
    <source>
        <dbReference type="ARBA" id="ARBA00023002"/>
    </source>
</evidence>
<keyword evidence="2" id="KW-0288">FMN</keyword>
<dbReference type="RefSeq" id="WP_326834586.1">
    <property type="nucleotide sequence ID" value="NZ_CP142149.1"/>
</dbReference>
<dbReference type="InterPro" id="IPR011251">
    <property type="entry name" value="Luciferase-like_dom"/>
</dbReference>
<sequence>MTDKAFRFGVVAAAGGSGADWQQTAKRAEELGYSTLLSPDNLNLPTPTAALAVAAAATTTLRVGSFVLAGPLRTPRAAAWEAHSLTQLTDGRFELGLGTGLPTMRQQAEELGLPYGSGQDRLDQLSEAIDHVRRLDGALNGGVHTPVMIAAGGPKARRLAAAKADIVALAGGVLTTRAEMAGYVQEIRTAAGARADDIELSLNLFVVGDEAPPWLSGFLGGLDAKTLIEHDSLTVLNGDLDAMTGELERRREELGVSYLSVNGAFLEAFAPVVERLAGK</sequence>
<keyword evidence="4" id="KW-0503">Monooxygenase</keyword>
<dbReference type="InterPro" id="IPR036661">
    <property type="entry name" value="Luciferase-like_sf"/>
</dbReference>
<keyword evidence="1" id="KW-0285">Flavoprotein</keyword>
<dbReference type="EMBL" id="CP142149">
    <property type="protein sequence ID" value="WSE31779.1"/>
    <property type="molecule type" value="Genomic_DNA"/>
</dbReference>
<organism evidence="6 7">
    <name type="scientific">Amycolatopsis rhabdoformis</name>
    <dbReference type="NCBI Taxonomy" id="1448059"/>
    <lineage>
        <taxon>Bacteria</taxon>
        <taxon>Bacillati</taxon>
        <taxon>Actinomycetota</taxon>
        <taxon>Actinomycetes</taxon>
        <taxon>Pseudonocardiales</taxon>
        <taxon>Pseudonocardiaceae</taxon>
        <taxon>Amycolatopsis</taxon>
    </lineage>
</organism>
<dbReference type="PANTHER" id="PTHR42847">
    <property type="entry name" value="ALKANESULFONATE MONOOXYGENASE"/>
    <property type="match status" value="1"/>
</dbReference>
<dbReference type="SUPFAM" id="SSF51679">
    <property type="entry name" value="Bacterial luciferase-like"/>
    <property type="match status" value="1"/>
</dbReference>
<evidence type="ECO:0000313" key="6">
    <source>
        <dbReference type="EMBL" id="WSE31779.1"/>
    </source>
</evidence>
<dbReference type="Pfam" id="PF00296">
    <property type="entry name" value="Bac_luciferase"/>
    <property type="match status" value="1"/>
</dbReference>
<evidence type="ECO:0000256" key="2">
    <source>
        <dbReference type="ARBA" id="ARBA00022643"/>
    </source>
</evidence>
<gene>
    <name evidence="6" type="ORF">VSH64_06620</name>
</gene>
<dbReference type="Proteomes" id="UP001330812">
    <property type="component" value="Chromosome"/>
</dbReference>
<dbReference type="Gene3D" id="3.20.20.30">
    <property type="entry name" value="Luciferase-like domain"/>
    <property type="match status" value="1"/>
</dbReference>
<evidence type="ECO:0000259" key="5">
    <source>
        <dbReference type="Pfam" id="PF00296"/>
    </source>
</evidence>
<accession>A0ABZ1ICK8</accession>
<evidence type="ECO:0000313" key="7">
    <source>
        <dbReference type="Proteomes" id="UP001330812"/>
    </source>
</evidence>
<keyword evidence="3" id="KW-0560">Oxidoreductase</keyword>
<proteinExistence type="predicted"/>
<protein>
    <submittedName>
        <fullName evidence="6">LLM class flavin-dependent oxidoreductase</fullName>
    </submittedName>
</protein>
<reference evidence="6 7" key="1">
    <citation type="journal article" date="2015" name="Int. J. Syst. Evol. Microbiol.">
        <title>Amycolatopsis rhabdoformis sp. nov., an actinomycete isolated from a tropical forest soil.</title>
        <authorList>
            <person name="Souza W.R."/>
            <person name="Silva R.E."/>
            <person name="Goodfellow M."/>
            <person name="Busarakam K."/>
            <person name="Figueiro F.S."/>
            <person name="Ferreira D."/>
            <person name="Rodrigues-Filho E."/>
            <person name="Moraes L.A.B."/>
            <person name="Zucchi T.D."/>
        </authorList>
    </citation>
    <scope>NUCLEOTIDE SEQUENCE [LARGE SCALE GENOMIC DNA]</scope>
    <source>
        <strain evidence="6 7">NCIMB 14900</strain>
    </source>
</reference>
<name>A0ABZ1ICK8_9PSEU</name>